<evidence type="ECO:0000313" key="3">
    <source>
        <dbReference type="Proteomes" id="UP000314294"/>
    </source>
</evidence>
<feature type="compositionally biased region" description="Gly residues" evidence="1">
    <location>
        <begin position="75"/>
        <end position="84"/>
    </location>
</feature>
<evidence type="ECO:0000256" key="1">
    <source>
        <dbReference type="SAM" id="MobiDB-lite"/>
    </source>
</evidence>
<keyword evidence="3" id="KW-1185">Reference proteome</keyword>
<feature type="compositionally biased region" description="Basic and acidic residues" evidence="1">
    <location>
        <begin position="24"/>
        <end position="34"/>
    </location>
</feature>
<evidence type="ECO:0000313" key="2">
    <source>
        <dbReference type="EMBL" id="TNN70832.1"/>
    </source>
</evidence>
<comment type="caution">
    <text evidence="2">The sequence shown here is derived from an EMBL/GenBank/DDBJ whole genome shotgun (WGS) entry which is preliminary data.</text>
</comment>
<feature type="region of interest" description="Disordered" evidence="1">
    <location>
        <begin position="24"/>
        <end position="87"/>
    </location>
</feature>
<dbReference type="AlphaFoldDB" id="A0A4Z2I0S1"/>
<dbReference type="EMBL" id="SRLO01000158">
    <property type="protein sequence ID" value="TNN70832.1"/>
    <property type="molecule type" value="Genomic_DNA"/>
</dbReference>
<dbReference type="Proteomes" id="UP000314294">
    <property type="component" value="Unassembled WGS sequence"/>
</dbReference>
<gene>
    <name evidence="2" type="ORF">EYF80_018966</name>
</gene>
<name>A0A4Z2I0S1_9TELE</name>
<proteinExistence type="predicted"/>
<protein>
    <submittedName>
        <fullName evidence="2">Uncharacterized protein</fullName>
    </submittedName>
</protein>
<organism evidence="2 3">
    <name type="scientific">Liparis tanakae</name>
    <name type="common">Tanaka's snailfish</name>
    <dbReference type="NCBI Taxonomy" id="230148"/>
    <lineage>
        <taxon>Eukaryota</taxon>
        <taxon>Metazoa</taxon>
        <taxon>Chordata</taxon>
        <taxon>Craniata</taxon>
        <taxon>Vertebrata</taxon>
        <taxon>Euteleostomi</taxon>
        <taxon>Actinopterygii</taxon>
        <taxon>Neopterygii</taxon>
        <taxon>Teleostei</taxon>
        <taxon>Neoteleostei</taxon>
        <taxon>Acanthomorphata</taxon>
        <taxon>Eupercaria</taxon>
        <taxon>Perciformes</taxon>
        <taxon>Cottioidei</taxon>
        <taxon>Cottales</taxon>
        <taxon>Liparidae</taxon>
        <taxon>Liparis</taxon>
    </lineage>
</organism>
<sequence length="133" mass="14140">MGESVRLPEAPVKQSTAVALGLEDGREYSLRETDDGGAATRKNLGEGDLSEKEANATRVPSEARCTLNRQHDTPRGGGGYGGGSAARSPLKSRCMIMRELIAQVAKNIIEANGCKCSHYHLMALMSICIAGLH</sequence>
<accession>A0A4Z2I0S1</accession>
<feature type="compositionally biased region" description="Basic and acidic residues" evidence="1">
    <location>
        <begin position="43"/>
        <end position="55"/>
    </location>
</feature>
<reference evidence="2 3" key="1">
    <citation type="submission" date="2019-03" db="EMBL/GenBank/DDBJ databases">
        <title>First draft genome of Liparis tanakae, snailfish: a comprehensive survey of snailfish specific genes.</title>
        <authorList>
            <person name="Kim W."/>
            <person name="Song I."/>
            <person name="Jeong J.-H."/>
            <person name="Kim D."/>
            <person name="Kim S."/>
            <person name="Ryu S."/>
            <person name="Song J.Y."/>
            <person name="Lee S.K."/>
        </authorList>
    </citation>
    <scope>NUCLEOTIDE SEQUENCE [LARGE SCALE GENOMIC DNA]</scope>
    <source>
        <tissue evidence="2">Muscle</tissue>
    </source>
</reference>